<protein>
    <submittedName>
        <fullName evidence="2">Uncharacterized protein</fullName>
    </submittedName>
</protein>
<dbReference type="Proteomes" id="UP000030760">
    <property type="component" value="Unassembled WGS sequence"/>
</dbReference>
<feature type="compositionally biased region" description="Low complexity" evidence="1">
    <location>
        <begin position="1"/>
        <end position="17"/>
    </location>
</feature>
<evidence type="ECO:0000256" key="1">
    <source>
        <dbReference type="SAM" id="MobiDB-lite"/>
    </source>
</evidence>
<proteinExistence type="predicted"/>
<evidence type="ECO:0000313" key="2">
    <source>
        <dbReference type="EMBL" id="EMF57541.1"/>
    </source>
</evidence>
<dbReference type="AlphaFoldDB" id="M3EM60"/>
<name>M3EM60_9ACTN</name>
<evidence type="ECO:0000313" key="3">
    <source>
        <dbReference type="Proteomes" id="UP000030760"/>
    </source>
</evidence>
<organism evidence="2 3">
    <name type="scientific">Streptomyces bottropensis ATCC 25435</name>
    <dbReference type="NCBI Taxonomy" id="1054862"/>
    <lineage>
        <taxon>Bacteria</taxon>
        <taxon>Bacillati</taxon>
        <taxon>Actinomycetota</taxon>
        <taxon>Actinomycetes</taxon>
        <taxon>Kitasatosporales</taxon>
        <taxon>Streptomycetaceae</taxon>
        <taxon>Streptomyces</taxon>
    </lineage>
</organism>
<dbReference type="EMBL" id="KB405056">
    <property type="protein sequence ID" value="EMF57541.1"/>
    <property type="molecule type" value="Genomic_DNA"/>
</dbReference>
<reference evidence="3" key="1">
    <citation type="journal article" date="2013" name="Genome Announc.">
        <title>Draft Genome Sequence of Streptomyces bottropensis ATCC 25435, a Bottromycin-Producing Actinomycete.</title>
        <authorList>
            <person name="Zhang H."/>
            <person name="Zhou W."/>
            <person name="Zhuang Y."/>
            <person name="Liang X."/>
            <person name="Liu T."/>
        </authorList>
    </citation>
    <scope>NUCLEOTIDE SEQUENCE [LARGE SCALE GENOMIC DNA]</scope>
    <source>
        <strain evidence="3">ATCC 25435</strain>
    </source>
</reference>
<feature type="region of interest" description="Disordered" evidence="1">
    <location>
        <begin position="1"/>
        <end position="44"/>
    </location>
</feature>
<accession>M3EM60</accession>
<sequence>MRRAEAGAAASGAVRLAAGDDEAAPGHEGPARSPQVPAISMMTS</sequence>
<gene>
    <name evidence="2" type="ORF">SBD_0213</name>
</gene>